<dbReference type="AlphaFoldDB" id="A0AAE0FZM6"/>
<evidence type="ECO:0000313" key="2">
    <source>
        <dbReference type="Proteomes" id="UP001190700"/>
    </source>
</evidence>
<keyword evidence="2" id="KW-1185">Reference proteome</keyword>
<dbReference type="PANTHER" id="PTHR46880">
    <property type="entry name" value="RAS-ASSOCIATING DOMAIN-CONTAINING PROTEIN"/>
    <property type="match status" value="1"/>
</dbReference>
<name>A0AAE0FZM6_9CHLO</name>
<sequence length="799" mass="90995">MSIGLRPLLESEVEAKNLLAELPSAVAKQVVEMQSMKNHGSSTDSALLAMDLSKCFDLAAVCNATNCRLDLDSEKLVCQICLHHLHECPKGLLRGINRESIGTFKAVQHLKNMKASIISHFASAAHTWCAEAAAIHMTAEDKRIKLGCTLGRLAYEIIREGDSYYKYERRVVEQHLIGTDVGRQPHTRKWVAAMLPCFHAVLVDGVRSFLLSTDPVTLKPRPFCIIADKVTELRRTGQVQGAITMVEGEFKAIFMADPPVIEGHNKVGVTDNIYNTVLTKQYKFSPEMLKQQLTGGAFDGQYFTLGVNNELAVRVGNSSSWLMFAWDGAHKLELVLGDVRADTRLTWYKDLSDYTAQILSKLSNGKQYEKLLKAAEALERRVYSPQQHCDTRFAQAERKVYKNFVRNWPVMVQKLEDQIADPETKREDKDQAHTHLSKLQEFAFVFLLVGVTDLLEHVKDVSLVQQTVNTLPWEVMKKEDTLIRLLDTTPQEHFDRGRIPESFPVLHRLRAELETGYFHGKKLSLQANIHVTHRRSPAVALKYLLKFKLSKWCDLVHEHMVARFVHEHPAERSSPTRRERVAMMEGCFSLISLCSGTDSLQDLRLIKQWASEAAGHIPFASYEILSAQQLLIRERLQQAKMEEPFLSRWQPVLEPSSPSSEKLTFAQRSETVIMKDLFTVKQLYEGVPDWLFLFSHCALKHQNEAVVEGMGSTVDKHASGVRGLKQKNYVMESFIDYNGPASHSADEFIKRSLDMYYGSRGNWHFYSEDERDRAKVYKVSQVVDRHLAVKSKFPFLQFD</sequence>
<gene>
    <name evidence="1" type="ORF">CYMTET_22570</name>
</gene>
<comment type="caution">
    <text evidence="1">The sequence shown here is derived from an EMBL/GenBank/DDBJ whole genome shotgun (WGS) entry which is preliminary data.</text>
</comment>
<evidence type="ECO:0000313" key="1">
    <source>
        <dbReference type="EMBL" id="KAK3268957.1"/>
    </source>
</evidence>
<proteinExistence type="predicted"/>
<accession>A0AAE0FZM6</accession>
<dbReference type="Proteomes" id="UP001190700">
    <property type="component" value="Unassembled WGS sequence"/>
</dbReference>
<organism evidence="1 2">
    <name type="scientific">Cymbomonas tetramitiformis</name>
    <dbReference type="NCBI Taxonomy" id="36881"/>
    <lineage>
        <taxon>Eukaryota</taxon>
        <taxon>Viridiplantae</taxon>
        <taxon>Chlorophyta</taxon>
        <taxon>Pyramimonadophyceae</taxon>
        <taxon>Pyramimonadales</taxon>
        <taxon>Pyramimonadaceae</taxon>
        <taxon>Cymbomonas</taxon>
    </lineage>
</organism>
<dbReference type="EMBL" id="LGRX02011450">
    <property type="protein sequence ID" value="KAK3268957.1"/>
    <property type="molecule type" value="Genomic_DNA"/>
</dbReference>
<dbReference type="PANTHER" id="PTHR46880:SF5">
    <property type="entry name" value="DUF4371 DOMAIN-CONTAINING PROTEIN"/>
    <property type="match status" value="1"/>
</dbReference>
<protein>
    <submittedName>
        <fullName evidence="1">Uncharacterized protein</fullName>
    </submittedName>
</protein>
<reference evidence="1 2" key="1">
    <citation type="journal article" date="2015" name="Genome Biol. Evol.">
        <title>Comparative Genomics of a Bacterivorous Green Alga Reveals Evolutionary Causalities and Consequences of Phago-Mixotrophic Mode of Nutrition.</title>
        <authorList>
            <person name="Burns J.A."/>
            <person name="Paasch A."/>
            <person name="Narechania A."/>
            <person name="Kim E."/>
        </authorList>
    </citation>
    <scope>NUCLEOTIDE SEQUENCE [LARGE SCALE GENOMIC DNA]</scope>
    <source>
        <strain evidence="1 2">PLY_AMNH</strain>
    </source>
</reference>